<dbReference type="InterPro" id="IPR013087">
    <property type="entry name" value="Znf_C2H2_type"/>
</dbReference>
<evidence type="ECO:0000256" key="1">
    <source>
        <dbReference type="PROSITE-ProRule" id="PRU00042"/>
    </source>
</evidence>
<keyword evidence="1" id="KW-0862">Zinc</keyword>
<reference evidence="4 5" key="1">
    <citation type="submission" date="2023-10" db="EMBL/GenBank/DDBJ databases">
        <title>Draft Genome Sequence of Candida saopaulonensis from a very Premature Infant with Sepsis.</title>
        <authorList>
            <person name="Ning Y."/>
            <person name="Dai R."/>
            <person name="Xiao M."/>
            <person name="Xu Y."/>
            <person name="Yan Q."/>
            <person name="Zhang L."/>
        </authorList>
    </citation>
    <scope>NUCLEOTIDE SEQUENCE [LARGE SCALE GENOMIC DNA]</scope>
    <source>
        <strain evidence="4 5">19XY460</strain>
    </source>
</reference>
<dbReference type="GO" id="GO:0000981">
    <property type="term" value="F:DNA-binding transcription factor activity, RNA polymerase II-specific"/>
    <property type="evidence" value="ECO:0007669"/>
    <property type="project" value="TreeGrafter"/>
</dbReference>
<dbReference type="PROSITE" id="PS00028">
    <property type="entry name" value="ZINC_FINGER_C2H2_1"/>
    <property type="match status" value="2"/>
</dbReference>
<dbReference type="AlphaFoldDB" id="A0AAX4H4D8"/>
<feature type="domain" description="C2H2-type" evidence="3">
    <location>
        <begin position="313"/>
        <end position="340"/>
    </location>
</feature>
<dbReference type="PANTHER" id="PTHR46105:SF28">
    <property type="entry name" value="ZINC FINGER PROTEIN 37-LIKE"/>
    <property type="match status" value="1"/>
</dbReference>
<dbReference type="RefSeq" id="XP_062875689.1">
    <property type="nucleotide sequence ID" value="XM_063019619.1"/>
</dbReference>
<sequence length="363" mass="41105">MDSYDLKSFPGNKLEELFNQSAPRQNEFEIPAMTYSADLCTNIWPTDDMVDGQYIPFMTMFPDTDSPLEESTGESFGRPDSSPPPEQQVVRYEPDVASNDDLESEINQQEDSLCEGESRDVATEIYGPESSNCPELPPKTVRAKRILDMATLIAPGPDSESELSSSSYQNGLSVFSYGEVSEVKTSFGEETENVPLEGKNQILFFSSDPVSENSGHENYTNSSDVAEVDKNALNDTTCAGGKHRAHDERTKQLSARKYTKQVWDSYDLQLDRECRFMNANDLGYPCPRCGKVFVRNDNRRRHFRSAHAMVRPYKCPQCGRDFSRSDNLAMHLRSHAMRGRVERSKIPQSIHQQTWFYASSDLF</sequence>
<proteinExistence type="predicted"/>
<dbReference type="GO" id="GO:0008270">
    <property type="term" value="F:zinc ion binding"/>
    <property type="evidence" value="ECO:0007669"/>
    <property type="project" value="UniProtKB-KW"/>
</dbReference>
<dbReference type="EMBL" id="CP138894">
    <property type="protein sequence ID" value="WPK23302.1"/>
    <property type="molecule type" value="Genomic_DNA"/>
</dbReference>
<dbReference type="SUPFAM" id="SSF57667">
    <property type="entry name" value="beta-beta-alpha zinc fingers"/>
    <property type="match status" value="1"/>
</dbReference>
<organism evidence="4 5">
    <name type="scientific">Australozyma saopauloensis</name>
    <dbReference type="NCBI Taxonomy" id="291208"/>
    <lineage>
        <taxon>Eukaryota</taxon>
        <taxon>Fungi</taxon>
        <taxon>Dikarya</taxon>
        <taxon>Ascomycota</taxon>
        <taxon>Saccharomycotina</taxon>
        <taxon>Pichiomycetes</taxon>
        <taxon>Metschnikowiaceae</taxon>
        <taxon>Australozyma</taxon>
    </lineage>
</organism>
<name>A0AAX4H4D8_9ASCO</name>
<evidence type="ECO:0000259" key="3">
    <source>
        <dbReference type="PROSITE" id="PS50157"/>
    </source>
</evidence>
<dbReference type="SMART" id="SM00355">
    <property type="entry name" value="ZnF_C2H2"/>
    <property type="match status" value="2"/>
</dbReference>
<keyword evidence="1" id="KW-0863">Zinc-finger</keyword>
<evidence type="ECO:0000313" key="4">
    <source>
        <dbReference type="EMBL" id="WPK23302.1"/>
    </source>
</evidence>
<dbReference type="InterPro" id="IPR036236">
    <property type="entry name" value="Znf_C2H2_sf"/>
</dbReference>
<accession>A0AAX4H4D8</accession>
<dbReference type="KEGG" id="asau:88171606"/>
<feature type="domain" description="C2H2-type" evidence="3">
    <location>
        <begin position="284"/>
        <end position="312"/>
    </location>
</feature>
<feature type="region of interest" description="Disordered" evidence="2">
    <location>
        <begin position="61"/>
        <end position="88"/>
    </location>
</feature>
<gene>
    <name evidence="4" type="ORF">PUMCH_000537</name>
</gene>
<keyword evidence="1" id="KW-0479">Metal-binding</keyword>
<evidence type="ECO:0000313" key="5">
    <source>
        <dbReference type="Proteomes" id="UP001338582"/>
    </source>
</evidence>
<dbReference type="Gene3D" id="3.30.160.60">
    <property type="entry name" value="Classic Zinc Finger"/>
    <property type="match status" value="2"/>
</dbReference>
<dbReference type="FunFam" id="3.30.160.60:FF:000414">
    <property type="entry name" value="Zinc finger protein 398"/>
    <property type="match status" value="1"/>
</dbReference>
<dbReference type="PANTHER" id="PTHR46105">
    <property type="entry name" value="AGAP004733-PA"/>
    <property type="match status" value="1"/>
</dbReference>
<dbReference type="GO" id="GO:0000978">
    <property type="term" value="F:RNA polymerase II cis-regulatory region sequence-specific DNA binding"/>
    <property type="evidence" value="ECO:0007669"/>
    <property type="project" value="TreeGrafter"/>
</dbReference>
<dbReference type="Pfam" id="PF00096">
    <property type="entry name" value="zf-C2H2"/>
    <property type="match status" value="2"/>
</dbReference>
<keyword evidence="5" id="KW-1185">Reference proteome</keyword>
<dbReference type="Proteomes" id="UP001338582">
    <property type="component" value="Chromosome 1"/>
</dbReference>
<evidence type="ECO:0000256" key="2">
    <source>
        <dbReference type="SAM" id="MobiDB-lite"/>
    </source>
</evidence>
<dbReference type="PROSITE" id="PS50157">
    <property type="entry name" value="ZINC_FINGER_C2H2_2"/>
    <property type="match status" value="2"/>
</dbReference>
<dbReference type="InterPro" id="IPR050457">
    <property type="entry name" value="ZnFinger_BTB_dom_contain"/>
</dbReference>
<dbReference type="GeneID" id="88171606"/>
<protein>
    <recommendedName>
        <fullName evidence="3">C2H2-type domain-containing protein</fullName>
    </recommendedName>
</protein>